<protein>
    <recommendedName>
        <fullName evidence="1">RNase H type-1 domain-containing protein</fullName>
    </recommendedName>
</protein>
<evidence type="ECO:0000313" key="3">
    <source>
        <dbReference type="Proteomes" id="UP000242715"/>
    </source>
</evidence>
<dbReference type="Pfam" id="PF13456">
    <property type="entry name" value="RVT_3"/>
    <property type="match status" value="1"/>
</dbReference>
<gene>
    <name evidence="2" type="ORF">TSUD_225720</name>
</gene>
<keyword evidence="3" id="KW-1185">Reference proteome</keyword>
<dbReference type="GO" id="GO:0003676">
    <property type="term" value="F:nucleic acid binding"/>
    <property type="evidence" value="ECO:0007669"/>
    <property type="project" value="InterPro"/>
</dbReference>
<evidence type="ECO:0000259" key="1">
    <source>
        <dbReference type="Pfam" id="PF13456"/>
    </source>
</evidence>
<evidence type="ECO:0000313" key="2">
    <source>
        <dbReference type="EMBL" id="GAU26109.1"/>
    </source>
</evidence>
<dbReference type="Proteomes" id="UP000242715">
    <property type="component" value="Unassembled WGS sequence"/>
</dbReference>
<reference evidence="3" key="1">
    <citation type="journal article" date="2017" name="Front. Plant Sci.">
        <title>Climate Clever Clovers: New Paradigm to Reduce the Environmental Footprint of Ruminants by Breeding Low Methanogenic Forages Utilizing Haplotype Variation.</title>
        <authorList>
            <person name="Kaur P."/>
            <person name="Appels R."/>
            <person name="Bayer P.E."/>
            <person name="Keeble-Gagnere G."/>
            <person name="Wang J."/>
            <person name="Hirakawa H."/>
            <person name="Shirasawa K."/>
            <person name="Vercoe P."/>
            <person name="Stefanova K."/>
            <person name="Durmic Z."/>
            <person name="Nichols P."/>
            <person name="Revell C."/>
            <person name="Isobe S.N."/>
            <person name="Edwards D."/>
            <person name="Erskine W."/>
        </authorList>
    </citation>
    <scope>NUCLEOTIDE SEQUENCE [LARGE SCALE GENOMIC DNA]</scope>
    <source>
        <strain evidence="3">cv. Daliak</strain>
    </source>
</reference>
<dbReference type="InterPro" id="IPR053151">
    <property type="entry name" value="RNase_H-like"/>
</dbReference>
<dbReference type="InterPro" id="IPR002156">
    <property type="entry name" value="RNaseH_domain"/>
</dbReference>
<feature type="domain" description="RNase H type-1" evidence="1">
    <location>
        <begin position="38"/>
        <end position="158"/>
    </location>
</feature>
<dbReference type="InterPro" id="IPR012337">
    <property type="entry name" value="RNaseH-like_sf"/>
</dbReference>
<dbReference type="GO" id="GO:0004523">
    <property type="term" value="F:RNA-DNA hybrid ribonuclease activity"/>
    <property type="evidence" value="ECO:0007669"/>
    <property type="project" value="InterPro"/>
</dbReference>
<dbReference type="EMBL" id="DF973329">
    <property type="protein sequence ID" value="GAU26109.1"/>
    <property type="molecule type" value="Genomic_DNA"/>
</dbReference>
<proteinExistence type="predicted"/>
<dbReference type="PANTHER" id="PTHR47723:SF13">
    <property type="entry name" value="PUTATIVE-RELATED"/>
    <property type="match status" value="1"/>
</dbReference>
<dbReference type="CDD" id="cd06222">
    <property type="entry name" value="RNase_H_like"/>
    <property type="match status" value="1"/>
</dbReference>
<accession>A0A2Z6N3W7</accession>
<dbReference type="PANTHER" id="PTHR47723">
    <property type="entry name" value="OS05G0353850 PROTEIN"/>
    <property type="match status" value="1"/>
</dbReference>
<dbReference type="Gene3D" id="3.30.420.10">
    <property type="entry name" value="Ribonuclease H-like superfamily/Ribonuclease H"/>
    <property type="match status" value="1"/>
</dbReference>
<dbReference type="InterPro" id="IPR036397">
    <property type="entry name" value="RNaseH_sf"/>
</dbReference>
<dbReference type="OrthoDB" id="1436812at2759"/>
<dbReference type="SUPFAM" id="SSF53098">
    <property type="entry name" value="Ribonuclease H-like"/>
    <property type="match status" value="1"/>
</dbReference>
<dbReference type="AlphaFoldDB" id="A0A2Z6N3W7"/>
<organism evidence="2 3">
    <name type="scientific">Trifolium subterraneum</name>
    <name type="common">Subterranean clover</name>
    <dbReference type="NCBI Taxonomy" id="3900"/>
    <lineage>
        <taxon>Eukaryota</taxon>
        <taxon>Viridiplantae</taxon>
        <taxon>Streptophyta</taxon>
        <taxon>Embryophyta</taxon>
        <taxon>Tracheophyta</taxon>
        <taxon>Spermatophyta</taxon>
        <taxon>Magnoliopsida</taxon>
        <taxon>eudicotyledons</taxon>
        <taxon>Gunneridae</taxon>
        <taxon>Pentapetalae</taxon>
        <taxon>rosids</taxon>
        <taxon>fabids</taxon>
        <taxon>Fabales</taxon>
        <taxon>Fabaceae</taxon>
        <taxon>Papilionoideae</taxon>
        <taxon>50 kb inversion clade</taxon>
        <taxon>NPAAA clade</taxon>
        <taxon>Hologalegina</taxon>
        <taxon>IRL clade</taxon>
        <taxon>Trifolieae</taxon>
        <taxon>Trifolium</taxon>
    </lineage>
</organism>
<sequence>MSMEIDRCEKTLLDGWNLQNETIFIGWKQPREGWFKLNCDGAHKSSIQLLGCGGLLRNNDGICVSSFARKIGSCDALHADMWGMYIGMNLARRKGVTHLQVESDSKVLVDMVTGNCKVNGRIPTLVKRIRDLKNLDWQVQINHTWREGNRSVDWLANFSLTLNSFDLHTYETPPRELQSLIFYDFSDACMPRSVRLVP</sequence>
<dbReference type="InterPro" id="IPR044730">
    <property type="entry name" value="RNase_H-like_dom_plant"/>
</dbReference>
<name>A0A2Z6N3W7_TRISU</name>